<name>A0A9P2G764_CLOBO</name>
<comment type="caution">
    <text evidence="3">The sequence shown here is derived from an EMBL/GenBank/DDBJ whole genome shotgun (WGS) entry which is preliminary data.</text>
</comment>
<dbReference type="Proteomes" id="UP000006160">
    <property type="component" value="Unassembled WGS sequence"/>
</dbReference>
<keyword evidence="1" id="KW-0812">Transmembrane</keyword>
<accession>A0A9P2G764</accession>
<feature type="transmembrane region" description="Helical" evidence="1">
    <location>
        <begin position="99"/>
        <end position="116"/>
    </location>
</feature>
<keyword evidence="1" id="KW-1133">Transmembrane helix</keyword>
<dbReference type="EMBL" id="ACSJ01000007">
    <property type="protein sequence ID" value="EES91220.1"/>
    <property type="molecule type" value="Genomic_DNA"/>
</dbReference>
<evidence type="ECO:0000313" key="4">
    <source>
        <dbReference type="Proteomes" id="UP000006160"/>
    </source>
</evidence>
<dbReference type="Pfam" id="PF09546">
    <property type="entry name" value="Spore_III_AE"/>
    <property type="match status" value="1"/>
</dbReference>
<dbReference type="InterPro" id="IPR014194">
    <property type="entry name" value="Spore_III_AE"/>
</dbReference>
<feature type="transmembrane region" description="Helical" evidence="1">
    <location>
        <begin position="128"/>
        <end position="150"/>
    </location>
</feature>
<dbReference type="RefSeq" id="WP_003375834.1">
    <property type="nucleotide sequence ID" value="NZ_ACSJ01000007.1"/>
</dbReference>
<gene>
    <name evidence="3" type="primary">spoIIIAE</name>
    <name evidence="3" type="ORF">CLG_B1088</name>
</gene>
<feature type="transmembrane region" description="Helical" evidence="1">
    <location>
        <begin position="162"/>
        <end position="184"/>
    </location>
</feature>
<feature type="transmembrane region" description="Helical" evidence="1">
    <location>
        <begin position="196"/>
        <end position="217"/>
    </location>
</feature>
<keyword evidence="2" id="KW-0732">Signal</keyword>
<evidence type="ECO:0000313" key="3">
    <source>
        <dbReference type="EMBL" id="EES91220.1"/>
    </source>
</evidence>
<evidence type="ECO:0000256" key="2">
    <source>
        <dbReference type="SAM" id="SignalP"/>
    </source>
</evidence>
<evidence type="ECO:0000256" key="1">
    <source>
        <dbReference type="SAM" id="Phobius"/>
    </source>
</evidence>
<organism evidence="3 4">
    <name type="scientific">Clostridium botulinum D str. 1873</name>
    <dbReference type="NCBI Taxonomy" id="592027"/>
    <lineage>
        <taxon>Bacteria</taxon>
        <taxon>Bacillati</taxon>
        <taxon>Bacillota</taxon>
        <taxon>Clostridia</taxon>
        <taxon>Eubacteriales</taxon>
        <taxon>Clostridiaceae</taxon>
        <taxon>Clostridium</taxon>
    </lineage>
</organism>
<feature type="signal peptide" evidence="2">
    <location>
        <begin position="1"/>
        <end position="20"/>
    </location>
</feature>
<sequence>MKKILFAIIMFLMIPINVQAQTVINKGTPDLSQEQSVQVENLYDYMSNIKTKYEMLNDVDIKTYVKDYMKNGKGDVSKSKFIKALAMYSFREVIACGKLMAMIVVICIICALINNLENAFSNGNLSNIAYFACYALLIIIITKTFYIGITTAKDILKQMTDFMAALMPVLLMLLASVGGFTQAATMDPIIIGVTNISARLFMDLIIPIISISFVIQFCNNISDDHKIDKLSKLLNKSVLWIQGIVMTIFIGIITIRGMTTSTLDAVTEKTAKFAIDNFIPVVGKSLSDAISTVAGYSLLLKNALSSIGLIILITIIIFPIIKLFSMGFIYKLTGALIEPISNGKLVKCIESAGDSIILITSCVISVSVMFFIIICIVASAGKSIIGM</sequence>
<keyword evidence="1" id="KW-0472">Membrane</keyword>
<feature type="chain" id="PRO_5040324764" evidence="2">
    <location>
        <begin position="21"/>
        <end position="387"/>
    </location>
</feature>
<feature type="transmembrane region" description="Helical" evidence="1">
    <location>
        <begin position="307"/>
        <end position="330"/>
    </location>
</feature>
<protein>
    <submittedName>
        <fullName evidence="3">Stage III sporulation protein AE</fullName>
    </submittedName>
</protein>
<reference evidence="3 4" key="1">
    <citation type="submission" date="2009-10" db="EMBL/GenBank/DDBJ databases">
        <authorList>
            <person name="Shrivastava S."/>
            <person name="Brinkac L.B."/>
            <person name="Brown J.L."/>
            <person name="Bruce D.B."/>
            <person name="Detter C."/>
            <person name="Green L.D."/>
            <person name="Munk C.A."/>
            <person name="Rogers Y.C."/>
            <person name="Tapia R."/>
            <person name="Saunders E.S."/>
            <person name="Sims D.R."/>
            <person name="Smith L.A."/>
            <person name="Smith T.J."/>
            <person name="Sutton G."/>
            <person name="Brettin T."/>
        </authorList>
    </citation>
    <scope>NUCLEOTIDE SEQUENCE [LARGE SCALE GENOMIC DNA]</scope>
    <source>
        <strain evidence="4">D str. 1873</strain>
    </source>
</reference>
<feature type="transmembrane region" description="Helical" evidence="1">
    <location>
        <begin position="356"/>
        <end position="381"/>
    </location>
</feature>
<proteinExistence type="predicted"/>
<feature type="transmembrane region" description="Helical" evidence="1">
    <location>
        <begin position="237"/>
        <end position="255"/>
    </location>
</feature>
<dbReference type="AlphaFoldDB" id="A0A9P2G764"/>
<dbReference type="NCBIfam" id="TIGR02829">
    <property type="entry name" value="spore_III_AE"/>
    <property type="match status" value="1"/>
</dbReference>